<dbReference type="InterPro" id="IPR006001">
    <property type="entry name" value="Therm_gnt_kin"/>
</dbReference>
<dbReference type="CDD" id="cd02021">
    <property type="entry name" value="GntK"/>
    <property type="match status" value="1"/>
</dbReference>
<keyword evidence="4 9" id="KW-0808">Transferase</keyword>
<evidence type="ECO:0000313" key="12">
    <source>
        <dbReference type="Proteomes" id="UP001623330"/>
    </source>
</evidence>
<evidence type="ECO:0000256" key="3">
    <source>
        <dbReference type="ARBA" id="ARBA00012054"/>
    </source>
</evidence>
<keyword evidence="12" id="KW-1185">Reference proteome</keyword>
<evidence type="ECO:0000313" key="11">
    <source>
        <dbReference type="EMBL" id="KAL3232274.1"/>
    </source>
</evidence>
<keyword evidence="6 9" id="KW-0418">Kinase</keyword>
<dbReference type="SUPFAM" id="SSF52540">
    <property type="entry name" value="P-loop containing nucleoside triphosphate hydrolases"/>
    <property type="match status" value="1"/>
</dbReference>
<accession>A0ABR4NU74</accession>
<dbReference type="Proteomes" id="UP001623330">
    <property type="component" value="Unassembled WGS sequence"/>
</dbReference>
<evidence type="ECO:0000256" key="1">
    <source>
        <dbReference type="ARBA" id="ARBA00004875"/>
    </source>
</evidence>
<proteinExistence type="inferred from homology"/>
<comment type="caution">
    <text evidence="11">The sequence shown here is derived from an EMBL/GenBank/DDBJ whole genome shotgun (WGS) entry which is preliminary data.</text>
</comment>
<organism evidence="11 12">
    <name type="scientific">Nakaseomyces bracarensis</name>
    <dbReference type="NCBI Taxonomy" id="273131"/>
    <lineage>
        <taxon>Eukaryota</taxon>
        <taxon>Fungi</taxon>
        <taxon>Dikarya</taxon>
        <taxon>Ascomycota</taxon>
        <taxon>Saccharomycotina</taxon>
        <taxon>Saccharomycetes</taxon>
        <taxon>Saccharomycetales</taxon>
        <taxon>Saccharomycetaceae</taxon>
        <taxon>Nakaseomyces</taxon>
    </lineage>
</organism>
<sequence>MTTQKTRVLVLAGTAGTGKSTVAARLLKEYTAKYPGIKFVEGDDLHPKANVEKMSQGIPLGDDDRWDWLKEVALKSAETAKESGCGLSVVACSSLKKVYRDLIRSTCPDVEYHFIFLYGSQEEILCRLNSRKGHFMKANMMESQFRDLQLPEADEANCFIVNLDKKSFDDIEDEVIAYTCKFL</sequence>
<dbReference type="InterPro" id="IPR027417">
    <property type="entry name" value="P-loop_NTPase"/>
</dbReference>
<name>A0ABR4NU74_9SACH</name>
<dbReference type="NCBIfam" id="TIGR01313">
    <property type="entry name" value="therm_gnt_kin"/>
    <property type="match status" value="1"/>
</dbReference>
<dbReference type="PANTHER" id="PTHR43442:SF3">
    <property type="entry name" value="GLUCONOKINASE-RELATED"/>
    <property type="match status" value="1"/>
</dbReference>
<evidence type="ECO:0000256" key="9">
    <source>
        <dbReference type="RuleBase" id="RU363066"/>
    </source>
</evidence>
<dbReference type="EC" id="2.7.1.12" evidence="3 9"/>
<keyword evidence="7 9" id="KW-0067">ATP-binding</keyword>
<evidence type="ECO:0000256" key="4">
    <source>
        <dbReference type="ARBA" id="ARBA00022679"/>
    </source>
</evidence>
<dbReference type="EMBL" id="JBEVYD010000005">
    <property type="protein sequence ID" value="KAL3232274.1"/>
    <property type="molecule type" value="Genomic_DNA"/>
</dbReference>
<dbReference type="Pfam" id="PF01583">
    <property type="entry name" value="APS_kinase"/>
    <property type="match status" value="1"/>
</dbReference>
<protein>
    <recommendedName>
        <fullName evidence="3 9">Gluconokinase</fullName>
        <ecNumber evidence="3 9">2.7.1.12</ecNumber>
    </recommendedName>
</protein>
<evidence type="ECO:0000256" key="6">
    <source>
        <dbReference type="ARBA" id="ARBA00022777"/>
    </source>
</evidence>
<dbReference type="Gene3D" id="3.40.50.300">
    <property type="entry name" value="P-loop containing nucleotide triphosphate hydrolases"/>
    <property type="match status" value="1"/>
</dbReference>
<reference evidence="11 12" key="1">
    <citation type="submission" date="2024-05" db="EMBL/GenBank/DDBJ databases">
        <title>Long read based assembly of the Candida bracarensis genome reveals expanded adhesin content.</title>
        <authorList>
            <person name="Marcet-Houben M."/>
            <person name="Ksiezopolska E."/>
            <person name="Gabaldon T."/>
        </authorList>
    </citation>
    <scope>NUCLEOTIDE SEQUENCE [LARGE SCALE GENOMIC DNA]</scope>
    <source>
        <strain evidence="11 12">CBM6</strain>
    </source>
</reference>
<feature type="domain" description="APS kinase" evidence="10">
    <location>
        <begin position="7"/>
        <end position="139"/>
    </location>
</feature>
<evidence type="ECO:0000259" key="10">
    <source>
        <dbReference type="Pfam" id="PF01583"/>
    </source>
</evidence>
<evidence type="ECO:0000256" key="2">
    <source>
        <dbReference type="ARBA" id="ARBA00008420"/>
    </source>
</evidence>
<comment type="similarity">
    <text evidence="2 9">Belongs to the gluconokinase GntK/GntV family.</text>
</comment>
<evidence type="ECO:0000256" key="5">
    <source>
        <dbReference type="ARBA" id="ARBA00022741"/>
    </source>
</evidence>
<gene>
    <name evidence="11" type="ORF">RNJ44_04190</name>
</gene>
<keyword evidence="5 9" id="KW-0547">Nucleotide-binding</keyword>
<dbReference type="PANTHER" id="PTHR43442">
    <property type="entry name" value="GLUCONOKINASE-RELATED"/>
    <property type="match status" value="1"/>
</dbReference>
<evidence type="ECO:0000256" key="7">
    <source>
        <dbReference type="ARBA" id="ARBA00022840"/>
    </source>
</evidence>
<evidence type="ECO:0000256" key="8">
    <source>
        <dbReference type="ARBA" id="ARBA00048090"/>
    </source>
</evidence>
<comment type="catalytic activity">
    <reaction evidence="8 9">
        <text>D-gluconate + ATP = 6-phospho-D-gluconate + ADP + H(+)</text>
        <dbReference type="Rhea" id="RHEA:19433"/>
        <dbReference type="ChEBI" id="CHEBI:15378"/>
        <dbReference type="ChEBI" id="CHEBI:18391"/>
        <dbReference type="ChEBI" id="CHEBI:30616"/>
        <dbReference type="ChEBI" id="CHEBI:58759"/>
        <dbReference type="ChEBI" id="CHEBI:456216"/>
        <dbReference type="EC" id="2.7.1.12"/>
    </reaction>
</comment>
<dbReference type="InterPro" id="IPR059117">
    <property type="entry name" value="APS_kinase_dom"/>
</dbReference>
<comment type="pathway">
    <text evidence="1 9">Carbohydrate acid metabolism; D-gluconate degradation.</text>
</comment>